<evidence type="ECO:0000313" key="4">
    <source>
        <dbReference type="Proteomes" id="UP001589896"/>
    </source>
</evidence>
<evidence type="ECO:0000256" key="1">
    <source>
        <dbReference type="SAM" id="Coils"/>
    </source>
</evidence>
<protein>
    <submittedName>
        <fullName evidence="3">Helix-turn-helix domain-containing protein</fullName>
    </submittedName>
</protein>
<name>A0ABV6RI11_9GAMM</name>
<dbReference type="SMART" id="SM00530">
    <property type="entry name" value="HTH_XRE"/>
    <property type="match status" value="1"/>
</dbReference>
<dbReference type="InterPro" id="IPR001387">
    <property type="entry name" value="Cro/C1-type_HTH"/>
</dbReference>
<feature type="coiled-coil region" evidence="1">
    <location>
        <begin position="24"/>
        <end position="51"/>
    </location>
</feature>
<proteinExistence type="predicted"/>
<accession>A0ABV6RI11</accession>
<dbReference type="Gene3D" id="1.10.260.40">
    <property type="entry name" value="lambda repressor-like DNA-binding domains"/>
    <property type="match status" value="1"/>
</dbReference>
<dbReference type="EMBL" id="JBHLTG010000001">
    <property type="protein sequence ID" value="MFC0676619.1"/>
    <property type="molecule type" value="Genomic_DNA"/>
</dbReference>
<dbReference type="Proteomes" id="UP001589896">
    <property type="component" value="Unassembled WGS sequence"/>
</dbReference>
<feature type="domain" description="HTH cro/C1-type" evidence="2">
    <location>
        <begin position="79"/>
        <end position="123"/>
    </location>
</feature>
<keyword evidence="4" id="KW-1185">Reference proteome</keyword>
<evidence type="ECO:0000259" key="2">
    <source>
        <dbReference type="PROSITE" id="PS50943"/>
    </source>
</evidence>
<comment type="caution">
    <text evidence="3">The sequence shown here is derived from an EMBL/GenBank/DDBJ whole genome shotgun (WGS) entry which is preliminary data.</text>
</comment>
<gene>
    <name evidence="3" type="ORF">ACFFGH_01970</name>
</gene>
<dbReference type="Pfam" id="PF13560">
    <property type="entry name" value="HTH_31"/>
    <property type="match status" value="1"/>
</dbReference>
<dbReference type="RefSeq" id="WP_386664350.1">
    <property type="nucleotide sequence ID" value="NZ_JBHLTG010000001.1"/>
</dbReference>
<keyword evidence="1" id="KW-0175">Coiled coil</keyword>
<evidence type="ECO:0000313" key="3">
    <source>
        <dbReference type="EMBL" id="MFC0676619.1"/>
    </source>
</evidence>
<dbReference type="CDD" id="cd00093">
    <property type="entry name" value="HTH_XRE"/>
    <property type="match status" value="1"/>
</dbReference>
<dbReference type="SUPFAM" id="SSF47413">
    <property type="entry name" value="lambda repressor-like DNA-binding domains"/>
    <property type="match status" value="1"/>
</dbReference>
<dbReference type="InterPro" id="IPR010982">
    <property type="entry name" value="Lambda_DNA-bd_dom_sf"/>
</dbReference>
<sequence>MSSLGSALKNEITRLARKEIKAQVEPLKKANSSYRREIAELKRQVAQLSRQTKAASRPAPAVKDDDAEPAATRFVAKGLRSLRARLGLSAADFGRLAGASGQSVYNWESGKAVPRKSQLAVLAGLRSIGKREAQARLAELDGGAPKRAAKGE</sequence>
<organism evidence="3 4">
    <name type="scientific">Lysobacter korlensis</name>
    <dbReference type="NCBI Taxonomy" id="553636"/>
    <lineage>
        <taxon>Bacteria</taxon>
        <taxon>Pseudomonadati</taxon>
        <taxon>Pseudomonadota</taxon>
        <taxon>Gammaproteobacteria</taxon>
        <taxon>Lysobacterales</taxon>
        <taxon>Lysobacteraceae</taxon>
        <taxon>Lysobacter</taxon>
    </lineage>
</organism>
<dbReference type="PROSITE" id="PS50943">
    <property type="entry name" value="HTH_CROC1"/>
    <property type="match status" value="1"/>
</dbReference>
<reference evidence="3 4" key="1">
    <citation type="submission" date="2024-09" db="EMBL/GenBank/DDBJ databases">
        <authorList>
            <person name="Sun Q."/>
            <person name="Mori K."/>
        </authorList>
    </citation>
    <scope>NUCLEOTIDE SEQUENCE [LARGE SCALE GENOMIC DNA]</scope>
    <source>
        <strain evidence="3 4">KCTC 23076</strain>
    </source>
</reference>